<feature type="chain" id="PRO_5045096720" evidence="4">
    <location>
        <begin position="20"/>
        <end position="326"/>
    </location>
</feature>
<comment type="similarity">
    <text evidence="1">Belongs to the bacterial solute-binding protein 8 family.</text>
</comment>
<evidence type="ECO:0000256" key="1">
    <source>
        <dbReference type="ARBA" id="ARBA00008814"/>
    </source>
</evidence>
<dbReference type="PROSITE" id="PS51257">
    <property type="entry name" value="PROKAR_LIPOPROTEIN"/>
    <property type="match status" value="1"/>
</dbReference>
<dbReference type="InterPro" id="IPR002491">
    <property type="entry name" value="ABC_transptr_periplasmic_BD"/>
</dbReference>
<evidence type="ECO:0000256" key="3">
    <source>
        <dbReference type="SAM" id="MobiDB-lite"/>
    </source>
</evidence>
<evidence type="ECO:0000259" key="5">
    <source>
        <dbReference type="PROSITE" id="PS50983"/>
    </source>
</evidence>
<name>A0ABU4GAC9_9BACL</name>
<evidence type="ECO:0000256" key="4">
    <source>
        <dbReference type="SAM" id="SignalP"/>
    </source>
</evidence>
<dbReference type="PROSITE" id="PS50983">
    <property type="entry name" value="FE_B12_PBP"/>
    <property type="match status" value="1"/>
</dbReference>
<dbReference type="Pfam" id="PF01497">
    <property type="entry name" value="Peripla_BP_2"/>
    <property type="match status" value="1"/>
</dbReference>
<keyword evidence="7" id="KW-1185">Reference proteome</keyword>
<organism evidence="6 7">
    <name type="scientific">Sporosarcina saromensis</name>
    <dbReference type="NCBI Taxonomy" id="359365"/>
    <lineage>
        <taxon>Bacteria</taxon>
        <taxon>Bacillati</taxon>
        <taxon>Bacillota</taxon>
        <taxon>Bacilli</taxon>
        <taxon>Bacillales</taxon>
        <taxon>Caryophanaceae</taxon>
        <taxon>Sporosarcina</taxon>
    </lineage>
</organism>
<reference evidence="6 7" key="1">
    <citation type="submission" date="2023-06" db="EMBL/GenBank/DDBJ databases">
        <title>Sporosarcina sp. nov., isolated from Korean traditional fermented seafood 'Jeotgal'.</title>
        <authorList>
            <person name="Yang A.I."/>
            <person name="Shin N.-R."/>
        </authorList>
    </citation>
    <scope>NUCLEOTIDE SEQUENCE [LARGE SCALE GENOMIC DNA]</scope>
    <source>
        <strain evidence="6 7">KCTC13119</strain>
    </source>
</reference>
<keyword evidence="2 4" id="KW-0732">Signal</keyword>
<dbReference type="CDD" id="cd01143">
    <property type="entry name" value="YvrC"/>
    <property type="match status" value="1"/>
</dbReference>
<dbReference type="PANTHER" id="PTHR30535">
    <property type="entry name" value="VITAMIN B12-BINDING PROTEIN"/>
    <property type="match status" value="1"/>
</dbReference>
<dbReference type="EMBL" id="JAUBDI010000011">
    <property type="protein sequence ID" value="MDW0113911.1"/>
    <property type="molecule type" value="Genomic_DNA"/>
</dbReference>
<feature type="signal peptide" evidence="4">
    <location>
        <begin position="1"/>
        <end position="19"/>
    </location>
</feature>
<dbReference type="InterPro" id="IPR050902">
    <property type="entry name" value="ABC_Transporter_SBP"/>
</dbReference>
<dbReference type="Gene3D" id="3.40.50.1980">
    <property type="entry name" value="Nitrogenase molybdenum iron protein domain"/>
    <property type="match status" value="2"/>
</dbReference>
<dbReference type="NCBIfam" id="NF038402">
    <property type="entry name" value="TroA_like"/>
    <property type="match status" value="1"/>
</dbReference>
<dbReference type="RefSeq" id="WP_317944577.1">
    <property type="nucleotide sequence ID" value="NZ_JAUBDI010000011.1"/>
</dbReference>
<dbReference type="PANTHER" id="PTHR30535:SF34">
    <property type="entry name" value="MOLYBDATE-BINDING PROTEIN MOLA"/>
    <property type="match status" value="1"/>
</dbReference>
<proteinExistence type="inferred from homology"/>
<evidence type="ECO:0000313" key="6">
    <source>
        <dbReference type="EMBL" id="MDW0113911.1"/>
    </source>
</evidence>
<gene>
    <name evidence="6" type="ORF">QT711_12000</name>
</gene>
<comment type="caution">
    <text evidence="6">The sequence shown here is derived from an EMBL/GenBank/DDBJ whole genome shotgun (WGS) entry which is preliminary data.</text>
</comment>
<dbReference type="InterPro" id="IPR054828">
    <property type="entry name" value="Vit_B12_bind_prot"/>
</dbReference>
<feature type="domain" description="Fe/B12 periplasmic-binding" evidence="5">
    <location>
        <begin position="71"/>
        <end position="323"/>
    </location>
</feature>
<feature type="region of interest" description="Disordered" evidence="3">
    <location>
        <begin position="25"/>
        <end position="47"/>
    </location>
</feature>
<accession>A0ABU4GAC9</accession>
<evidence type="ECO:0000256" key="2">
    <source>
        <dbReference type="ARBA" id="ARBA00022729"/>
    </source>
</evidence>
<sequence length="326" mass="35694">MKKFLQLLLMAVLATFMLAACGTADESKKEETPVTENGQADGQEASEKAAFPVTLTDAVGNDITFEEAPKTIVSMMPSNTEILFALGLNEEIVGVNDYDNYPEEALEKEKIGGMEFNVEKIVAMQPDVVFAHESGLSTGEEGLQQIRDAGVQVFVVKNATNFEETYTTIEQIGQATGKTAEATTIIEDMKAKVAEVIEKTEKVENKKRVFIETSDAPSIYAPGKNTFMQEILDMIGAENVVTEEGWVMISPEEIVNQNPDVIIVMYSYVPDIIESVKNRDGFGDITAVKEDQVIQVDENLTSRTGPRLALGLEEVAKAVYPEAFGE</sequence>
<protein>
    <submittedName>
        <fullName evidence="6">ABC transporter substrate-binding protein</fullName>
    </submittedName>
</protein>
<dbReference type="SUPFAM" id="SSF53807">
    <property type="entry name" value="Helical backbone' metal receptor"/>
    <property type="match status" value="1"/>
</dbReference>
<evidence type="ECO:0000313" key="7">
    <source>
        <dbReference type="Proteomes" id="UP001282284"/>
    </source>
</evidence>
<dbReference type="Proteomes" id="UP001282284">
    <property type="component" value="Unassembled WGS sequence"/>
</dbReference>